<evidence type="ECO:0000313" key="9">
    <source>
        <dbReference type="EMBL" id="KAK0421035.1"/>
    </source>
</evidence>
<reference evidence="9" key="1">
    <citation type="submission" date="2023-06" db="EMBL/GenBank/DDBJ databases">
        <title>Genomic analysis of the entomopathogenic nematode Steinernema hermaphroditum.</title>
        <authorList>
            <person name="Schwarz E.M."/>
            <person name="Heppert J.K."/>
            <person name="Baniya A."/>
            <person name="Schwartz H.T."/>
            <person name="Tan C.-H."/>
            <person name="Antoshechkin I."/>
            <person name="Sternberg P.W."/>
            <person name="Goodrich-Blair H."/>
            <person name="Dillman A.R."/>
        </authorList>
    </citation>
    <scope>NUCLEOTIDE SEQUENCE</scope>
    <source>
        <strain evidence="9">PS9179</strain>
        <tissue evidence="9">Whole animal</tissue>
    </source>
</reference>
<organism evidence="9 10">
    <name type="scientific">Steinernema hermaphroditum</name>
    <dbReference type="NCBI Taxonomy" id="289476"/>
    <lineage>
        <taxon>Eukaryota</taxon>
        <taxon>Metazoa</taxon>
        <taxon>Ecdysozoa</taxon>
        <taxon>Nematoda</taxon>
        <taxon>Chromadorea</taxon>
        <taxon>Rhabditida</taxon>
        <taxon>Tylenchina</taxon>
        <taxon>Panagrolaimomorpha</taxon>
        <taxon>Strongyloidoidea</taxon>
        <taxon>Steinernematidae</taxon>
        <taxon>Steinernema</taxon>
    </lineage>
</organism>
<evidence type="ECO:0000256" key="1">
    <source>
        <dbReference type="ARBA" id="ARBA00004123"/>
    </source>
</evidence>
<dbReference type="AlphaFoldDB" id="A0AA39ICB5"/>
<keyword evidence="4" id="KW-0067">ATP-binding</keyword>
<dbReference type="PANTHER" id="PTHR12755:SF6">
    <property type="entry name" value="POLYRIBONUCLEOTIDE 5'-HYDROXYL-KINASE CLP1"/>
    <property type="match status" value="1"/>
</dbReference>
<feature type="domain" description="Clp1 C-terminal" evidence="6">
    <location>
        <begin position="307"/>
        <end position="404"/>
    </location>
</feature>
<comment type="subcellular location">
    <subcellularLocation>
        <location evidence="1">Nucleus</location>
    </subcellularLocation>
</comment>
<keyword evidence="10" id="KW-1185">Reference proteome</keyword>
<dbReference type="PANTHER" id="PTHR12755">
    <property type="entry name" value="CLEAVAGE/POLYADENYLATION FACTOR IA SUBUNIT CLP1P"/>
    <property type="match status" value="1"/>
</dbReference>
<dbReference type="InterPro" id="IPR045116">
    <property type="entry name" value="Clp1/Grc3"/>
</dbReference>
<evidence type="ECO:0000256" key="5">
    <source>
        <dbReference type="ARBA" id="ARBA00023242"/>
    </source>
</evidence>
<feature type="domain" description="Clp1 P-loop" evidence="8">
    <location>
        <begin position="114"/>
        <end position="300"/>
    </location>
</feature>
<dbReference type="FunFam" id="2.60.120.1030:FF:000001">
    <property type="entry name" value="Protein CLP1 homolog 5"/>
    <property type="match status" value="1"/>
</dbReference>
<dbReference type="InterPro" id="IPR038239">
    <property type="entry name" value="Clp1_N_sf"/>
</dbReference>
<keyword evidence="5" id="KW-0539">Nucleus</keyword>
<evidence type="ECO:0000256" key="3">
    <source>
        <dbReference type="ARBA" id="ARBA00022741"/>
    </source>
</evidence>
<dbReference type="InterPro" id="IPR010655">
    <property type="entry name" value="Clp1_C"/>
</dbReference>
<feature type="domain" description="Clp1 N-terminal" evidence="7">
    <location>
        <begin position="6"/>
        <end position="97"/>
    </location>
</feature>
<evidence type="ECO:0000259" key="7">
    <source>
        <dbReference type="Pfam" id="PF16573"/>
    </source>
</evidence>
<protein>
    <recommendedName>
        <fullName evidence="11">Protein CLP1 homolog</fullName>
    </recommendedName>
</protein>
<dbReference type="InterPro" id="IPR032324">
    <property type="entry name" value="Clp1_N"/>
</dbReference>
<dbReference type="InterPro" id="IPR027417">
    <property type="entry name" value="P-loop_NTPase"/>
</dbReference>
<evidence type="ECO:0000256" key="4">
    <source>
        <dbReference type="ARBA" id="ARBA00022840"/>
    </source>
</evidence>
<accession>A0AA39ICB5</accession>
<evidence type="ECO:0000259" key="8">
    <source>
        <dbReference type="Pfam" id="PF16575"/>
    </source>
</evidence>
<dbReference type="EMBL" id="JAUCMV010000002">
    <property type="protein sequence ID" value="KAK0421035.1"/>
    <property type="molecule type" value="Genomic_DNA"/>
</dbReference>
<evidence type="ECO:0008006" key="11">
    <source>
        <dbReference type="Google" id="ProtNLM"/>
    </source>
</evidence>
<dbReference type="InterPro" id="IPR032319">
    <property type="entry name" value="CLP1_P"/>
</dbReference>
<evidence type="ECO:0000313" key="10">
    <source>
        <dbReference type="Proteomes" id="UP001175271"/>
    </source>
</evidence>
<dbReference type="GO" id="GO:0051731">
    <property type="term" value="F:polynucleotide 5'-hydroxyl-kinase activity"/>
    <property type="evidence" value="ECO:0007669"/>
    <property type="project" value="InterPro"/>
</dbReference>
<gene>
    <name evidence="9" type="ORF">QR680_015033</name>
</gene>
<dbReference type="GO" id="GO:0006388">
    <property type="term" value="P:tRNA splicing, via endonucleolytic cleavage and ligation"/>
    <property type="evidence" value="ECO:0007669"/>
    <property type="project" value="TreeGrafter"/>
</dbReference>
<dbReference type="GO" id="GO:0031124">
    <property type="term" value="P:mRNA 3'-end processing"/>
    <property type="evidence" value="ECO:0007669"/>
    <property type="project" value="InterPro"/>
</dbReference>
<evidence type="ECO:0000259" key="6">
    <source>
        <dbReference type="Pfam" id="PF06807"/>
    </source>
</evidence>
<dbReference type="SUPFAM" id="SSF52540">
    <property type="entry name" value="P-loop containing nucleoside triphosphate hydrolases"/>
    <property type="match status" value="1"/>
</dbReference>
<comment type="caution">
    <text evidence="9">The sequence shown here is derived from an EMBL/GenBank/DDBJ whole genome shotgun (WGS) entry which is preliminary data.</text>
</comment>
<dbReference type="InterPro" id="IPR038238">
    <property type="entry name" value="Clp1_C_sf"/>
</dbReference>
<proteinExistence type="predicted"/>
<dbReference type="Gene3D" id="2.60.120.1030">
    <property type="entry name" value="Clp1, DNA binding domain"/>
    <property type="match status" value="1"/>
</dbReference>
<evidence type="ECO:0000256" key="2">
    <source>
        <dbReference type="ARBA" id="ARBA00022664"/>
    </source>
</evidence>
<keyword evidence="3" id="KW-0547">Nucleotide-binding</keyword>
<dbReference type="Pfam" id="PF16573">
    <property type="entry name" value="CLP1_N"/>
    <property type="match status" value="1"/>
</dbReference>
<dbReference type="Pfam" id="PF06807">
    <property type="entry name" value="Clp1"/>
    <property type="match status" value="1"/>
</dbReference>
<dbReference type="Gene3D" id="2.40.30.330">
    <property type="entry name" value="Pre-mRNA cleavage complex subunit Clp1, C-terminal domain"/>
    <property type="match status" value="1"/>
</dbReference>
<dbReference type="Gene3D" id="3.40.50.300">
    <property type="entry name" value="P-loop containing nucleotide triphosphate hydrolases"/>
    <property type="match status" value="1"/>
</dbReference>
<dbReference type="Proteomes" id="UP001175271">
    <property type="component" value="Unassembled WGS sequence"/>
</dbReference>
<dbReference type="GO" id="GO:0005634">
    <property type="term" value="C:nucleus"/>
    <property type="evidence" value="ECO:0007669"/>
    <property type="project" value="UniProtKB-SubCell"/>
</dbReference>
<sequence length="424" mass="47022">MVQQFTLNEDNELRFDVVSEDVIIELCSGRAEVFGSELRQREKYTFVPGMRVAVFSWTGATVKVSGEAKNAYVAENNQPMTLYLNTHAALEQLRSRATVDKTGKSRGPRVMVAGPMDVGKSTVCRILANYAVRQGHAPIFVDVDVEQGNLSIPGTIAAVTVDRIADPVYGFDDRYAKVFQFGSTSPATNIQLYNHLVDELAALVKNECERCPELNKSGVIIDTCSWVKEAGYRSLVNAAERFEVNLVVVLDQERLYTELKRDLRDTVKVVHHPKSGGVEARPPSMRCANRTKSFHKYFYGTRQMSFNPYRIVISFDDLIIAKIGTDRLPDSCMPHGMKPVDDGMMVVRIEPSVKLINHVVAITDGSVVDQTLLNALAIGFVIIVDVSVESRQLSVTCPQPCFPEGTTVGLLSDVTFADDEIRVH</sequence>
<dbReference type="Pfam" id="PF16575">
    <property type="entry name" value="CLP1_P"/>
    <property type="match status" value="1"/>
</dbReference>
<name>A0AA39ICB5_9BILA</name>
<dbReference type="GO" id="GO:0005524">
    <property type="term" value="F:ATP binding"/>
    <property type="evidence" value="ECO:0007669"/>
    <property type="project" value="UniProtKB-KW"/>
</dbReference>
<keyword evidence="2" id="KW-0507">mRNA processing</keyword>